<organism evidence="2 3">
    <name type="scientific">Oryzias melastigma</name>
    <name type="common">Marine medaka</name>
    <dbReference type="NCBI Taxonomy" id="30732"/>
    <lineage>
        <taxon>Eukaryota</taxon>
        <taxon>Metazoa</taxon>
        <taxon>Chordata</taxon>
        <taxon>Craniata</taxon>
        <taxon>Vertebrata</taxon>
        <taxon>Euteleostomi</taxon>
        <taxon>Actinopterygii</taxon>
        <taxon>Neopterygii</taxon>
        <taxon>Teleostei</taxon>
        <taxon>Neoteleostei</taxon>
        <taxon>Acanthomorphata</taxon>
        <taxon>Ovalentaria</taxon>
        <taxon>Atherinomorphae</taxon>
        <taxon>Beloniformes</taxon>
        <taxon>Adrianichthyidae</taxon>
        <taxon>Oryziinae</taxon>
        <taxon>Oryzias</taxon>
    </lineage>
</organism>
<protein>
    <submittedName>
        <fullName evidence="2">Uncharacterized protein</fullName>
    </submittedName>
</protein>
<comment type="caution">
    <text evidence="2">The sequence shown here is derived from an EMBL/GenBank/DDBJ whole genome shotgun (WGS) entry which is preliminary data.</text>
</comment>
<evidence type="ECO:0000313" key="3">
    <source>
        <dbReference type="Proteomes" id="UP000646548"/>
    </source>
</evidence>
<dbReference type="Proteomes" id="UP000646548">
    <property type="component" value="Unassembled WGS sequence"/>
</dbReference>
<name>A0A834FN50_ORYME</name>
<dbReference type="AlphaFoldDB" id="A0A834FN50"/>
<dbReference type="EMBL" id="WKFB01000075">
    <property type="protein sequence ID" value="KAF6737001.1"/>
    <property type="molecule type" value="Genomic_DNA"/>
</dbReference>
<gene>
    <name evidence="2" type="ORF">FQA47_004453</name>
</gene>
<feature type="region of interest" description="Disordered" evidence="1">
    <location>
        <begin position="1"/>
        <end position="24"/>
    </location>
</feature>
<evidence type="ECO:0000313" key="2">
    <source>
        <dbReference type="EMBL" id="KAF6737001.1"/>
    </source>
</evidence>
<evidence type="ECO:0000256" key="1">
    <source>
        <dbReference type="SAM" id="MobiDB-lite"/>
    </source>
</evidence>
<proteinExistence type="predicted"/>
<reference evidence="2" key="1">
    <citation type="journal article" name="BMC Genomics">
        <title>Long-read sequencing and de novo genome assembly of marine medaka (Oryzias melastigma).</title>
        <authorList>
            <person name="Liang P."/>
            <person name="Saqib H.S.A."/>
            <person name="Ni X."/>
            <person name="Shen Y."/>
        </authorList>
    </citation>
    <scope>NUCLEOTIDE SEQUENCE</scope>
    <source>
        <strain evidence="2">Bigg-433</strain>
    </source>
</reference>
<feature type="compositionally biased region" description="Low complexity" evidence="1">
    <location>
        <begin position="13"/>
        <end position="23"/>
    </location>
</feature>
<accession>A0A834FN50</accession>
<sequence length="170" mass="19482">MRRVDDLPPPLSRSPSLCLDSSSQESEGNARITSTFLSHSGSLFPHYSTFYPQLLNLLRLYLRTLRLPVSERRRESPIVQSRGSKWEWTSARKRACKCVREKEEEEEEEEKEVVVVESISTVLPVSSSCLHGEILLNGRFMKQLWALNSTSSYMLDFKNSEERRGTGGEL</sequence>